<feature type="compositionally biased region" description="Basic residues" evidence="2">
    <location>
        <begin position="119"/>
        <end position="133"/>
    </location>
</feature>
<evidence type="ECO:0000256" key="1">
    <source>
        <dbReference type="SAM" id="Coils"/>
    </source>
</evidence>
<evidence type="ECO:0000313" key="5">
    <source>
        <dbReference type="Proteomes" id="UP001345013"/>
    </source>
</evidence>
<protein>
    <submittedName>
        <fullName evidence="4">Uncharacterized protein</fullName>
    </submittedName>
</protein>
<feature type="region of interest" description="Disordered" evidence="2">
    <location>
        <begin position="173"/>
        <end position="192"/>
    </location>
</feature>
<evidence type="ECO:0000256" key="3">
    <source>
        <dbReference type="SAM" id="Phobius"/>
    </source>
</evidence>
<comment type="caution">
    <text evidence="4">The sequence shown here is derived from an EMBL/GenBank/DDBJ whole genome shotgun (WGS) entry which is preliminary data.</text>
</comment>
<dbReference type="Proteomes" id="UP001345013">
    <property type="component" value="Unassembled WGS sequence"/>
</dbReference>
<gene>
    <name evidence="4" type="ORF">LTR24_008908</name>
</gene>
<evidence type="ECO:0000256" key="2">
    <source>
        <dbReference type="SAM" id="MobiDB-lite"/>
    </source>
</evidence>
<feature type="compositionally biased region" description="Basic and acidic residues" evidence="2">
    <location>
        <begin position="73"/>
        <end position="82"/>
    </location>
</feature>
<feature type="region of interest" description="Disordered" evidence="2">
    <location>
        <begin position="202"/>
        <end position="247"/>
    </location>
</feature>
<keyword evidence="3" id="KW-0472">Membrane</keyword>
<keyword evidence="3" id="KW-1133">Transmembrane helix</keyword>
<proteinExistence type="predicted"/>
<feature type="coiled-coil region" evidence="1">
    <location>
        <begin position="381"/>
        <end position="415"/>
    </location>
</feature>
<feature type="transmembrane region" description="Helical" evidence="3">
    <location>
        <begin position="425"/>
        <end position="450"/>
    </location>
</feature>
<reference evidence="4 5" key="1">
    <citation type="submission" date="2023-08" db="EMBL/GenBank/DDBJ databases">
        <title>Black Yeasts Isolated from many extreme environments.</title>
        <authorList>
            <person name="Coleine C."/>
            <person name="Stajich J.E."/>
            <person name="Selbmann L."/>
        </authorList>
    </citation>
    <scope>NUCLEOTIDE SEQUENCE [LARGE SCALE GENOMIC DNA]</scope>
    <source>
        <strain evidence="4 5">CCFEE 5885</strain>
    </source>
</reference>
<feature type="region of interest" description="Disordered" evidence="2">
    <location>
        <begin position="1"/>
        <end position="141"/>
    </location>
</feature>
<evidence type="ECO:0000313" key="4">
    <source>
        <dbReference type="EMBL" id="KAK5079813.1"/>
    </source>
</evidence>
<accession>A0ABR0JYV1</accession>
<keyword evidence="1" id="KW-0175">Coiled coil</keyword>
<keyword evidence="5" id="KW-1185">Reference proteome</keyword>
<name>A0ABR0JYV1_9EURO</name>
<feature type="region of interest" description="Disordered" evidence="2">
    <location>
        <begin position="524"/>
        <end position="543"/>
    </location>
</feature>
<sequence>MQNGSGRPRSDTAGSEGRSPPTAPAVQSRPAHLRSSSHLSGISPVEMKLRNAVTLPTQASPPMHKQVNGTADKAARQEKVEESSSSLLPRIHLPGHKSRHSRDVRDGASKDKGRDGSHSHHFPLRRSHSHRHTKSDILRGSHNSSVATNIDSAHLAPGRSSGVFSRVATNLSNKSTAEHKHKPRHQYSSSDVHKGFHAATAAALTGNAGRPVVRRRASSDPRAPGYSRTGYQKPTREGWQAPPSTVGQVPAQEVEQPMSEVDMLLYKAEKARRDAEQNVSEADVQRISTHLAESNVELQNRLARTDRTASTLMRRLDEAHDSLLRTASSLIDTISSFENLCQQSGALITNFDKRATHLDSDIRAGLEKQRAAIFEERGKKVAKLEERGKKANDRAEEMSKRLENCRTIVQNYMQRQQTKQRAWKGVLMGSLWGCAFILSGVLLGFGLWWYKSHGGNISYDTHEAVALALHRQGLGGVHGHVHHVVKERLHMQLPEESDRAKTFENVPDDVKALLEDIAARHNGTVEEESMTPHHMQASSTGNLDEDKRLKKLFDELEFEA</sequence>
<keyword evidence="3" id="KW-0812">Transmembrane</keyword>
<feature type="compositionally biased region" description="Basic and acidic residues" evidence="2">
    <location>
        <begin position="101"/>
        <end position="118"/>
    </location>
</feature>
<organism evidence="4 5">
    <name type="scientific">Lithohypha guttulata</name>
    <dbReference type="NCBI Taxonomy" id="1690604"/>
    <lineage>
        <taxon>Eukaryota</taxon>
        <taxon>Fungi</taxon>
        <taxon>Dikarya</taxon>
        <taxon>Ascomycota</taxon>
        <taxon>Pezizomycotina</taxon>
        <taxon>Eurotiomycetes</taxon>
        <taxon>Chaetothyriomycetidae</taxon>
        <taxon>Chaetothyriales</taxon>
        <taxon>Trichomeriaceae</taxon>
        <taxon>Lithohypha</taxon>
    </lineage>
</organism>
<dbReference type="EMBL" id="JAVRRG010000170">
    <property type="protein sequence ID" value="KAK5079813.1"/>
    <property type="molecule type" value="Genomic_DNA"/>
</dbReference>